<sequence length="620" mass="69163">RLSLASQKTTTVDQRSLIAAAIIVPKLTYIAQHAWPSTDTLNRFASKVRNYVWHAVFAEDVDGTRAWLDADLAGLERTSGGLAVPDLRAEVMAMAAVTVTRWATTGTSELQIAGDVLFDGSDSGMAPAIGITPNRLPPPPTGSRHLSTMWKTGRTLITNNGGDELDKQHPSMIMALQVLAYDFGGVRITWEQDAYRVDGLGLLGSVYMLMGKQGAQRAEEQCLEWLPAAGLADLHLYHEGGDLKPLKKVVYGAAANSSISDVMTWTLEKRGILWVRPRKHKWRGDGKDCYWLGDLITVLVTNYPFLLTRMYDSSVVRITATPPDHPLTVGLEADGTLVVTSSTVRTECVVGINSHLALEDAIKTIAGQKVKVLRVHPHPHLSRLVCLRTAGRRRQHSRKHYKRYVRWAAARRGITQEQMRAEKWRKSSATAAEGLAKLEWKQIRRILGLGPRGEQVLYRLKAWAYSMYDVRNGRLGCPHEHCAHEVNVDVHHIFWECPAARKLRNVFVAQWQRLGMPTADMERACFGLDLPAVPGQIWEVAAQHKLRLAIVDESLDEYITALTEGCWRIGAVLNFHAIAFVLWSQRVLVQAKTLQLTVDILAFPLVHTGNDIILPLHLED</sequence>
<dbReference type="Proteomes" id="UP000437068">
    <property type="component" value="Unassembled WGS sequence"/>
</dbReference>
<evidence type="ECO:0000313" key="2">
    <source>
        <dbReference type="Proteomes" id="UP000437068"/>
    </source>
</evidence>
<feature type="non-terminal residue" evidence="1">
    <location>
        <position position="1"/>
    </location>
</feature>
<evidence type="ECO:0000313" key="1">
    <source>
        <dbReference type="EMBL" id="KAE9274301.1"/>
    </source>
</evidence>
<reference evidence="1 2" key="1">
    <citation type="submission" date="2018-08" db="EMBL/GenBank/DDBJ databases">
        <title>Genomic investigation of the strawberry pathogen Phytophthora fragariae indicates pathogenicity is determined by transcriptional variation in three key races.</title>
        <authorList>
            <person name="Adams T.M."/>
            <person name="Armitage A.D."/>
            <person name="Sobczyk M.K."/>
            <person name="Bates H.J."/>
            <person name="Dunwell J.M."/>
            <person name="Nellist C.F."/>
            <person name="Harrison R.J."/>
        </authorList>
    </citation>
    <scope>NUCLEOTIDE SEQUENCE [LARGE SCALE GENOMIC DNA]</scope>
    <source>
        <strain evidence="1 2">A4</strain>
    </source>
</reference>
<gene>
    <name evidence="1" type="ORF">PF001_g27120</name>
</gene>
<dbReference type="EMBL" id="QXGE01003591">
    <property type="protein sequence ID" value="KAE9274301.1"/>
    <property type="molecule type" value="Genomic_DNA"/>
</dbReference>
<dbReference type="AlphaFoldDB" id="A0A6A4BK44"/>
<proteinExistence type="predicted"/>
<organism evidence="1 2">
    <name type="scientific">Phytophthora fragariae</name>
    <dbReference type="NCBI Taxonomy" id="53985"/>
    <lineage>
        <taxon>Eukaryota</taxon>
        <taxon>Sar</taxon>
        <taxon>Stramenopiles</taxon>
        <taxon>Oomycota</taxon>
        <taxon>Peronosporomycetes</taxon>
        <taxon>Peronosporales</taxon>
        <taxon>Peronosporaceae</taxon>
        <taxon>Phytophthora</taxon>
    </lineage>
</organism>
<protein>
    <submittedName>
        <fullName evidence="1">Uncharacterized protein</fullName>
    </submittedName>
</protein>
<accession>A0A6A4BK44</accession>
<name>A0A6A4BK44_9STRA</name>
<comment type="caution">
    <text evidence="1">The sequence shown here is derived from an EMBL/GenBank/DDBJ whole genome shotgun (WGS) entry which is preliminary data.</text>
</comment>